<organism evidence="3 4">
    <name type="scientific">Mucor saturninus</name>
    <dbReference type="NCBI Taxonomy" id="64648"/>
    <lineage>
        <taxon>Eukaryota</taxon>
        <taxon>Fungi</taxon>
        <taxon>Fungi incertae sedis</taxon>
        <taxon>Mucoromycota</taxon>
        <taxon>Mucoromycotina</taxon>
        <taxon>Mucoromycetes</taxon>
        <taxon>Mucorales</taxon>
        <taxon>Mucorineae</taxon>
        <taxon>Mucoraceae</taxon>
        <taxon>Mucor</taxon>
    </lineage>
</organism>
<proteinExistence type="predicted"/>
<feature type="compositionally biased region" description="Polar residues" evidence="2">
    <location>
        <begin position="742"/>
        <end position="763"/>
    </location>
</feature>
<dbReference type="OrthoDB" id="2283133at2759"/>
<feature type="region of interest" description="Disordered" evidence="2">
    <location>
        <begin position="666"/>
        <end position="837"/>
    </location>
</feature>
<feature type="coiled-coil region" evidence="1">
    <location>
        <begin position="439"/>
        <end position="466"/>
    </location>
</feature>
<feature type="compositionally biased region" description="Acidic residues" evidence="2">
    <location>
        <begin position="113"/>
        <end position="128"/>
    </location>
</feature>
<accession>A0A8H7R6Z9</accession>
<evidence type="ECO:0000313" key="3">
    <source>
        <dbReference type="EMBL" id="KAG2205784.1"/>
    </source>
</evidence>
<gene>
    <name evidence="3" type="ORF">INT47_003967</name>
</gene>
<feature type="region of interest" description="Disordered" evidence="2">
    <location>
        <begin position="547"/>
        <end position="637"/>
    </location>
</feature>
<dbReference type="EMBL" id="JAEPRD010000034">
    <property type="protein sequence ID" value="KAG2205784.1"/>
    <property type="molecule type" value="Genomic_DNA"/>
</dbReference>
<reference evidence="3" key="1">
    <citation type="submission" date="2020-12" db="EMBL/GenBank/DDBJ databases">
        <title>Metabolic potential, ecology and presence of endohyphal bacteria is reflected in genomic diversity of Mucoromycotina.</title>
        <authorList>
            <person name="Muszewska A."/>
            <person name="Okrasinska A."/>
            <person name="Steczkiewicz K."/>
            <person name="Drgas O."/>
            <person name="Orlowska M."/>
            <person name="Perlinska-Lenart U."/>
            <person name="Aleksandrzak-Piekarczyk T."/>
            <person name="Szatraj K."/>
            <person name="Zielenkiewicz U."/>
            <person name="Pilsyk S."/>
            <person name="Malc E."/>
            <person name="Mieczkowski P."/>
            <person name="Kruszewska J.S."/>
            <person name="Biernat P."/>
            <person name="Pawlowska J."/>
        </authorList>
    </citation>
    <scope>NUCLEOTIDE SEQUENCE</scope>
    <source>
        <strain evidence="3">WA0000017839</strain>
    </source>
</reference>
<feature type="region of interest" description="Disordered" evidence="2">
    <location>
        <begin position="105"/>
        <end position="128"/>
    </location>
</feature>
<evidence type="ECO:0000256" key="1">
    <source>
        <dbReference type="SAM" id="Coils"/>
    </source>
</evidence>
<protein>
    <submittedName>
        <fullName evidence="3">Uncharacterized protein</fullName>
    </submittedName>
</protein>
<keyword evidence="1" id="KW-0175">Coiled coil</keyword>
<feature type="compositionally biased region" description="Polar residues" evidence="2">
    <location>
        <begin position="595"/>
        <end position="611"/>
    </location>
</feature>
<keyword evidence="4" id="KW-1185">Reference proteome</keyword>
<feature type="region of interest" description="Disordered" evidence="2">
    <location>
        <begin position="179"/>
        <end position="201"/>
    </location>
</feature>
<sequence length="1002" mass="112105">MLKIFGTGKKKKSSVKPGHIKIPIPMISGVQYADMTESQISTLIGGGNRGDQPSKKSVPSISSQKTEKVSGVAAPGRSISSPPNLLMPKPVYSLPPTRFLFKSHEYEKTQVESSEDEESFSGDSSDESDIIELFPSNVIAADHTVTKEVNHKKLSPIEESEKSPIESLFTNEGVIGKLESPRQESDNNNHQSLGSVTRTSDDSIRHYTSASESPFFTTSSVSCSSNNLINDTPAFPSFSANSFLPIQPSLNNIDIAPNNNPMSSVSVHQSDTKIIKSSTQMNTYSIPQDLVESAKHTKENATFNFQNSEPNQSPSLPSEEVIQNPTSLRNNKREKTPLRFSDASSISPHPTGTSQTKVTRPSSSSASSATIGLAVTPISQSRITNNSDKPPGNQSQTSEPSAFVAFQNNNNNKNIFMPLENTSRNHSLAISDIQHNMKKMALNEDLEELKRAVDRMQQQRVSDREEHLNRVKEQKLREKEILDQINLTKQRLEMAIAGKFFMDDLNNTNDADNNAITATIGQQQTSGFEDLQPPNKSLNGPTIEEEYITKTNPMMKPSTSASSSRSKTRANLAEAPKALENRQSDSGRPKGLRKQLNSSNRYSYHQESPSESYFPDASKTDFEYLNNPHGLPPQPSFASNKFRYGNVRNYHPEMEYMEGRNRYDLFDPPRVRNIRNFPQQQRRQRSKSVESQWLPPQEFIDQQQHIHRLQQQQHELSYSPAEMGDNNRFTLPGRVRSRKSSTHSAKSNPSEGTGNGQDLQNGYHSAAEKDDDDGDGEDDEMENNTNRHDPPEVNIRYNPDGDFPQQFHDDPRLSRNNSGNRYRRRPPPHSNNGPMPPSMMYHNQAYGPPPHMSHMGMMSDRDRLKMRPPPPLPYGYNNMPPPGSEYYPYIPQRVSPRMMAAFNEDQQWNPPPPHHPQWGPVNQNMYGAPPPPPENIGSGTAANSGGAVNGGVNGHHLQDTPNENNFGRRYPPTQAVPLQQTPQQSQHGYMGMYPDTSHRLYI</sequence>
<name>A0A8H7R6Z9_9FUNG</name>
<feature type="compositionally biased region" description="Low complexity" evidence="2">
    <location>
        <begin position="553"/>
        <end position="565"/>
    </location>
</feature>
<dbReference type="Proteomes" id="UP000603453">
    <property type="component" value="Unassembled WGS sequence"/>
</dbReference>
<feature type="compositionally biased region" description="Polar residues" evidence="2">
    <location>
        <begin position="342"/>
        <end position="361"/>
    </location>
</feature>
<feature type="compositionally biased region" description="Acidic residues" evidence="2">
    <location>
        <begin position="769"/>
        <end position="782"/>
    </location>
</feature>
<feature type="region of interest" description="Disordered" evidence="2">
    <location>
        <begin position="304"/>
        <end position="399"/>
    </location>
</feature>
<feature type="compositionally biased region" description="Polar residues" evidence="2">
    <location>
        <begin position="304"/>
        <end position="329"/>
    </location>
</feature>
<feature type="compositionally biased region" description="Polar residues" evidence="2">
    <location>
        <begin position="55"/>
        <end position="64"/>
    </location>
</feature>
<evidence type="ECO:0000313" key="4">
    <source>
        <dbReference type="Proteomes" id="UP000603453"/>
    </source>
</evidence>
<dbReference type="AlphaFoldDB" id="A0A8H7R6Z9"/>
<evidence type="ECO:0000256" key="2">
    <source>
        <dbReference type="SAM" id="MobiDB-lite"/>
    </source>
</evidence>
<comment type="caution">
    <text evidence="3">The sequence shown here is derived from an EMBL/GenBank/DDBJ whole genome shotgun (WGS) entry which is preliminary data.</text>
</comment>
<feature type="compositionally biased region" description="Basic and acidic residues" evidence="2">
    <location>
        <begin position="577"/>
        <end position="588"/>
    </location>
</feature>
<feature type="compositionally biased region" description="Polar residues" evidence="2">
    <location>
        <begin position="188"/>
        <end position="198"/>
    </location>
</feature>
<feature type="compositionally biased region" description="Polar residues" evidence="2">
    <location>
        <begin position="377"/>
        <end position="399"/>
    </location>
</feature>
<feature type="region of interest" description="Disordered" evidence="2">
    <location>
        <begin position="41"/>
        <end position="88"/>
    </location>
</feature>